<dbReference type="PANTHER" id="PTHR30238">
    <property type="entry name" value="MEMBRANE BOUND PREDICTED REDOX MODULATOR"/>
    <property type="match status" value="1"/>
</dbReference>
<feature type="transmembrane region" description="Helical" evidence="6">
    <location>
        <begin position="133"/>
        <end position="154"/>
    </location>
</feature>
<proteinExistence type="inferred from homology"/>
<dbReference type="Proteomes" id="UP000593802">
    <property type="component" value="Chromosome"/>
</dbReference>
<feature type="transmembrane region" description="Helical" evidence="6">
    <location>
        <begin position="67"/>
        <end position="87"/>
    </location>
</feature>
<evidence type="ECO:0000313" key="8">
    <source>
        <dbReference type="Proteomes" id="UP000593802"/>
    </source>
</evidence>
<comment type="subcellular location">
    <subcellularLocation>
        <location evidence="1">Membrane</location>
        <topology evidence="1">Multi-pass membrane protein</topology>
    </subcellularLocation>
</comment>
<accession>A0A7I8DD00</accession>
<evidence type="ECO:0000256" key="5">
    <source>
        <dbReference type="ARBA" id="ARBA00023136"/>
    </source>
</evidence>
<evidence type="ECO:0000313" key="7">
    <source>
        <dbReference type="EMBL" id="BCJ88068.1"/>
    </source>
</evidence>
<evidence type="ECO:0000256" key="4">
    <source>
        <dbReference type="ARBA" id="ARBA00022989"/>
    </source>
</evidence>
<reference evidence="7 8" key="1">
    <citation type="submission" date="2020-08" db="EMBL/GenBank/DDBJ databases">
        <title>Complete Genome Sequence of Effusibacillus dendaii Strain skT53, Isolated from Farmland soil.</title>
        <authorList>
            <person name="Konishi T."/>
            <person name="Kawasaki H."/>
        </authorList>
    </citation>
    <scope>NUCLEOTIDE SEQUENCE [LARGE SCALE GENOMIC DNA]</scope>
    <source>
        <strain evidence="8">skT53</strain>
    </source>
</reference>
<protein>
    <submittedName>
        <fullName evidence="7">Membrane protein</fullName>
    </submittedName>
</protein>
<organism evidence="7 8">
    <name type="scientific">Effusibacillus dendaii</name>
    <dbReference type="NCBI Taxonomy" id="2743772"/>
    <lineage>
        <taxon>Bacteria</taxon>
        <taxon>Bacillati</taxon>
        <taxon>Bacillota</taxon>
        <taxon>Bacilli</taxon>
        <taxon>Bacillales</taxon>
        <taxon>Alicyclobacillaceae</taxon>
        <taxon>Effusibacillus</taxon>
    </lineage>
</organism>
<gene>
    <name evidence="7" type="ORF">skT53_30530</name>
</gene>
<feature type="transmembrane region" description="Helical" evidence="6">
    <location>
        <begin position="6"/>
        <end position="30"/>
    </location>
</feature>
<name>A0A7I8DD00_9BACL</name>
<comment type="similarity">
    <text evidence="2">Belongs to the TerC family.</text>
</comment>
<dbReference type="Pfam" id="PF03741">
    <property type="entry name" value="TerC"/>
    <property type="match status" value="1"/>
</dbReference>
<dbReference type="InterPro" id="IPR005496">
    <property type="entry name" value="Integral_membrane_TerC"/>
</dbReference>
<dbReference type="PANTHER" id="PTHR30238:SF4">
    <property type="entry name" value="SLL1022 PROTEIN"/>
    <property type="match status" value="1"/>
</dbReference>
<dbReference type="EMBL" id="AP023366">
    <property type="protein sequence ID" value="BCJ88068.1"/>
    <property type="molecule type" value="Genomic_DNA"/>
</dbReference>
<keyword evidence="4 6" id="KW-1133">Transmembrane helix</keyword>
<dbReference type="RefSeq" id="WP_200758729.1">
    <property type="nucleotide sequence ID" value="NZ_AP023366.1"/>
</dbReference>
<feature type="transmembrane region" description="Helical" evidence="6">
    <location>
        <begin position="42"/>
        <end position="61"/>
    </location>
</feature>
<feature type="transmembrane region" description="Helical" evidence="6">
    <location>
        <begin position="161"/>
        <end position="179"/>
    </location>
</feature>
<feature type="transmembrane region" description="Helical" evidence="6">
    <location>
        <begin position="108"/>
        <end position="127"/>
    </location>
</feature>
<dbReference type="NCBIfam" id="TIGR03717">
    <property type="entry name" value="R_switched_YjbE"/>
    <property type="match status" value="1"/>
</dbReference>
<evidence type="ECO:0000256" key="2">
    <source>
        <dbReference type="ARBA" id="ARBA00007511"/>
    </source>
</evidence>
<keyword evidence="8" id="KW-1185">Reference proteome</keyword>
<evidence type="ECO:0000256" key="1">
    <source>
        <dbReference type="ARBA" id="ARBA00004141"/>
    </source>
</evidence>
<evidence type="ECO:0000256" key="3">
    <source>
        <dbReference type="ARBA" id="ARBA00022692"/>
    </source>
</evidence>
<evidence type="ECO:0000256" key="6">
    <source>
        <dbReference type="SAM" id="Phobius"/>
    </source>
</evidence>
<keyword evidence="5 6" id="KW-0472">Membrane</keyword>
<dbReference type="AlphaFoldDB" id="A0A7I8DD00"/>
<dbReference type="KEGG" id="eff:skT53_30530"/>
<dbReference type="InterPro" id="IPR022301">
    <property type="entry name" value="Integral_membrane_YjbE"/>
</dbReference>
<dbReference type="GO" id="GO:0016020">
    <property type="term" value="C:membrane"/>
    <property type="evidence" value="ECO:0007669"/>
    <property type="project" value="UniProtKB-SubCell"/>
</dbReference>
<sequence length="229" mass="25169">MVLVFLASLLKIIIINLVLSGDNAIVIALACRNLQEDQRKKAVWYGTLGAVILRILLTFVVVEILKIPFLMVIGGALLIWIAFKLLLSKEEEQEVKARDNLWGAVRTVIMADLIMSLDNVLAVAAAAEGSVLLLAIGIAISIPLIVWGSTLILKMMDRFPFILYIGAGILAYTAGQMILDDHWVYRAVKEIPGIHYILPAVTAVLVLLLAYALNKRQVDGVKQKQAENI</sequence>
<keyword evidence="3 6" id="KW-0812">Transmembrane</keyword>
<feature type="transmembrane region" description="Helical" evidence="6">
    <location>
        <begin position="194"/>
        <end position="214"/>
    </location>
</feature>